<feature type="transmembrane region" description="Helical" evidence="3">
    <location>
        <begin position="6"/>
        <end position="29"/>
    </location>
</feature>
<keyword evidence="1" id="KW-0963">Cytoplasm</keyword>
<evidence type="ECO:0000256" key="2">
    <source>
        <dbReference type="SAM" id="MobiDB-lite"/>
    </source>
</evidence>
<dbReference type="Gene3D" id="2.60.40.10">
    <property type="entry name" value="Immunoglobulins"/>
    <property type="match status" value="1"/>
</dbReference>
<evidence type="ECO:0000256" key="1">
    <source>
        <dbReference type="RuleBase" id="RU003425"/>
    </source>
</evidence>
<dbReference type="Pfam" id="PF00635">
    <property type="entry name" value="Motile_Sperm"/>
    <property type="match status" value="1"/>
</dbReference>
<keyword evidence="5" id="KW-1185">Reference proteome</keyword>
<dbReference type="WBParaSite" id="PgB13_g045_t01">
    <property type="protein sequence ID" value="PgB13_g045_t01"/>
    <property type="gene ID" value="PgB13_g045"/>
</dbReference>
<proteinExistence type="predicted"/>
<dbReference type="InterPro" id="IPR013783">
    <property type="entry name" value="Ig-like_fold"/>
</dbReference>
<dbReference type="AlphaFoldDB" id="A0A914ZVL1"/>
<feature type="compositionally biased region" description="Polar residues" evidence="2">
    <location>
        <begin position="87"/>
        <end position="97"/>
    </location>
</feature>
<keyword evidence="3" id="KW-0472">Membrane</keyword>
<evidence type="ECO:0000313" key="5">
    <source>
        <dbReference type="Proteomes" id="UP000887569"/>
    </source>
</evidence>
<dbReference type="Proteomes" id="UP000887569">
    <property type="component" value="Unplaced"/>
</dbReference>
<dbReference type="InterPro" id="IPR008962">
    <property type="entry name" value="PapD-like_sf"/>
</dbReference>
<dbReference type="InterPro" id="IPR051774">
    <property type="entry name" value="Sperm-specific_class_P"/>
</dbReference>
<name>A0A914ZVL1_PARUN</name>
<comment type="function">
    <text evidence="1">Central component in molecular interactions underlying sperm crawling. Forms an extensive filament system that extends from sperm villipoda, along the leading edge of the pseudopod.</text>
</comment>
<dbReference type="PANTHER" id="PTHR22947:SF12">
    <property type="entry name" value="MAJOR SPERM PROTEIN"/>
    <property type="match status" value="1"/>
</dbReference>
<organism evidence="5 6">
    <name type="scientific">Parascaris univalens</name>
    <name type="common">Nematode worm</name>
    <dbReference type="NCBI Taxonomy" id="6257"/>
    <lineage>
        <taxon>Eukaryota</taxon>
        <taxon>Metazoa</taxon>
        <taxon>Ecdysozoa</taxon>
        <taxon>Nematoda</taxon>
        <taxon>Chromadorea</taxon>
        <taxon>Rhabditida</taxon>
        <taxon>Spirurina</taxon>
        <taxon>Ascaridomorpha</taxon>
        <taxon>Ascaridoidea</taxon>
        <taxon>Ascarididae</taxon>
        <taxon>Parascaris</taxon>
    </lineage>
</organism>
<feature type="compositionally biased region" description="Low complexity" evidence="2">
    <location>
        <begin position="52"/>
        <end position="64"/>
    </location>
</feature>
<dbReference type="PROSITE" id="PS50202">
    <property type="entry name" value="MSP"/>
    <property type="match status" value="1"/>
</dbReference>
<dbReference type="InterPro" id="IPR000535">
    <property type="entry name" value="MSP_dom"/>
</dbReference>
<accession>A0A914ZVL1</accession>
<keyword evidence="1" id="KW-0206">Cytoskeleton</keyword>
<reference evidence="6" key="1">
    <citation type="submission" date="2022-11" db="UniProtKB">
        <authorList>
            <consortium name="WormBaseParasite"/>
        </authorList>
    </citation>
    <scope>IDENTIFICATION</scope>
</reference>
<feature type="region of interest" description="Disordered" evidence="2">
    <location>
        <begin position="29"/>
        <end position="103"/>
    </location>
</feature>
<evidence type="ECO:0000259" key="4">
    <source>
        <dbReference type="PROSITE" id="PS50202"/>
    </source>
</evidence>
<feature type="compositionally biased region" description="Basic residues" evidence="2">
    <location>
        <begin position="31"/>
        <end position="40"/>
    </location>
</feature>
<keyword evidence="3" id="KW-1133">Transmembrane helix</keyword>
<evidence type="ECO:0000313" key="6">
    <source>
        <dbReference type="WBParaSite" id="PgB13_g045_t01"/>
    </source>
</evidence>
<dbReference type="SUPFAM" id="SSF49354">
    <property type="entry name" value="PapD-like"/>
    <property type="match status" value="1"/>
</dbReference>
<sequence>MLDSDVALLTAAFASIVIAVTVIPGCCGGRRPVKKPKKRRNDGEPKEQPARSTSLSTKSASVSVNEVAPQVQSADADLSDFTEKEQSTQQMSESSGESDLILDPGKLKWNRGGGLQRVTLSNPTNERRAVKAKCSDNSLYRVNPVFAFIEPGQRINVDIVRDTGKPKIDKMVFVFAKATSEDIQPKSVFKPGASKPSLILPLIATTS</sequence>
<evidence type="ECO:0000256" key="3">
    <source>
        <dbReference type="SAM" id="Phobius"/>
    </source>
</evidence>
<keyword evidence="3" id="KW-0812">Transmembrane</keyword>
<dbReference type="PANTHER" id="PTHR22947">
    <property type="entry name" value="MAJOR SPERM PROTEIN"/>
    <property type="match status" value="1"/>
</dbReference>
<protein>
    <recommendedName>
        <fullName evidence="1">Major sperm protein</fullName>
    </recommendedName>
</protein>
<feature type="domain" description="MSP" evidence="4">
    <location>
        <begin position="99"/>
        <end position="207"/>
    </location>
</feature>